<proteinExistence type="predicted"/>
<dbReference type="EMBL" id="AL732344">
    <property type="protein sequence ID" value="CAJ86072.1"/>
    <property type="molecule type" value="Genomic_DNA"/>
</dbReference>
<gene>
    <name evidence="2" type="primary">H0403D02.3</name>
</gene>
<name>Q259T1_ORYSA</name>
<reference evidence="2" key="2">
    <citation type="submission" date="2002-05" db="EMBL/GenBank/DDBJ databases">
        <title>Chromosome-wide comparison between domesticated rice subspecies indica and japonica.</title>
        <authorList>
            <person name="Han B."/>
        </authorList>
    </citation>
    <scope>NUCLEOTIDE SEQUENCE</scope>
</reference>
<accession>Q259T1</accession>
<dbReference type="AlphaFoldDB" id="Q259T1"/>
<sequence>MAAVDGDRARAAAVMEGAEPERPAGDGSKIRAAAANGGTAAVDGDGARVAAATVDGGGGESKRCRMEGRSRAYSRLTDRSRCTRQGSDKRYSFAPKYKAMLSKCGLPHFCGLQIISHTCDKVRQRIKPMTYEGEGSATETDAVSSISGDKQIRIPQSSKRIISHEYHTFREKPLLALSRSITVSEKASELLLLSLPLRGKILKAAA</sequence>
<reference evidence="2" key="1">
    <citation type="journal article" date="2002" name="Nature">
        <title>Sequence and analysis of rice chromosome 4.</title>
        <authorList>
            <person name="Feng Q."/>
            <person name="Zhang Y."/>
            <person name="Hao P."/>
            <person name="Wang S."/>
            <person name="Fu G."/>
            <person name="Huang Y."/>
            <person name="Li Y."/>
            <person name="Zhu J."/>
            <person name="Liu Y."/>
            <person name="Hu X."/>
            <person name="Jia P."/>
            <person name="Zhang Y."/>
            <person name="Zhao Q."/>
            <person name="Ying K."/>
            <person name="Yu S."/>
            <person name="Tang Y."/>
            <person name="Weng Q."/>
            <person name="Zhang L."/>
            <person name="Lu Y."/>
            <person name="Mu J."/>
            <person name="Lu Y."/>
            <person name="Zhang L.S."/>
            <person name="Yu Z."/>
            <person name="Fan D."/>
            <person name="Liu X."/>
            <person name="Lu T."/>
            <person name="Li C."/>
            <person name="Wu Y."/>
            <person name="Sun T."/>
            <person name="Lei H."/>
            <person name="Li T."/>
            <person name="Hu H."/>
            <person name="Guan J."/>
            <person name="Wu M."/>
            <person name="Zhang R."/>
            <person name="Zhou B."/>
            <person name="Chen Z."/>
            <person name="Chen L."/>
            <person name="Jin Z."/>
            <person name="Wang R."/>
            <person name="Yin H."/>
            <person name="Cai Z."/>
            <person name="Ren S."/>
            <person name="Lv G."/>
            <person name="Gu W."/>
            <person name="Zhu G."/>
            <person name="Tu Y."/>
            <person name="Jia J."/>
            <person name="Zhang Y."/>
            <person name="Chen J."/>
            <person name="Kang H."/>
            <person name="Chen X."/>
            <person name="Shao C."/>
            <person name="Sun Y."/>
            <person name="Hu Q."/>
            <person name="Zhang X."/>
            <person name="Zhang W."/>
            <person name="Wang L."/>
            <person name="Ding C."/>
            <person name="Sheng H."/>
            <person name="Gu J."/>
            <person name="Chen S."/>
            <person name="Ni L."/>
            <person name="Zhu F."/>
            <person name="Chen W."/>
            <person name="Lan L."/>
            <person name="Lai Y."/>
            <person name="Cheng Z."/>
            <person name="Gu M."/>
            <person name="Jiang J."/>
            <person name="Li J."/>
            <person name="Hong G."/>
            <person name="Xue Y."/>
            <person name="Han B."/>
        </authorList>
    </citation>
    <scope>NUCLEOTIDE SEQUENCE</scope>
</reference>
<organism evidence="2">
    <name type="scientific">Oryza sativa</name>
    <name type="common">Rice</name>
    <dbReference type="NCBI Taxonomy" id="4530"/>
    <lineage>
        <taxon>Eukaryota</taxon>
        <taxon>Viridiplantae</taxon>
        <taxon>Streptophyta</taxon>
        <taxon>Embryophyta</taxon>
        <taxon>Tracheophyta</taxon>
        <taxon>Spermatophyta</taxon>
        <taxon>Magnoliopsida</taxon>
        <taxon>Liliopsida</taxon>
        <taxon>Poales</taxon>
        <taxon>Poaceae</taxon>
        <taxon>BOP clade</taxon>
        <taxon>Oryzoideae</taxon>
        <taxon>Oryzeae</taxon>
        <taxon>Oryzinae</taxon>
        <taxon>Oryza</taxon>
    </lineage>
</organism>
<evidence type="ECO:0000313" key="2">
    <source>
        <dbReference type="EMBL" id="CAJ86072.1"/>
    </source>
</evidence>
<protein>
    <submittedName>
        <fullName evidence="2">H0403D02.3 protein</fullName>
    </submittedName>
</protein>
<evidence type="ECO:0000256" key="1">
    <source>
        <dbReference type="SAM" id="MobiDB-lite"/>
    </source>
</evidence>
<feature type="compositionally biased region" description="Basic and acidic residues" evidence="1">
    <location>
        <begin position="1"/>
        <end position="10"/>
    </location>
</feature>
<feature type="region of interest" description="Disordered" evidence="1">
    <location>
        <begin position="1"/>
        <end position="31"/>
    </location>
</feature>